<dbReference type="Gene3D" id="6.10.340.10">
    <property type="match status" value="1"/>
</dbReference>
<feature type="domain" description="Methyl-accepting transducer" evidence="5">
    <location>
        <begin position="358"/>
        <end position="587"/>
    </location>
</feature>
<keyword evidence="3" id="KW-0807">Transducer</keyword>
<protein>
    <submittedName>
        <fullName evidence="6">Chemotaxis protein</fullName>
    </submittedName>
</protein>
<dbReference type="InterPro" id="IPR051310">
    <property type="entry name" value="MCP_chemotaxis"/>
</dbReference>
<dbReference type="PANTHER" id="PTHR43531:SF11">
    <property type="entry name" value="METHYL-ACCEPTING CHEMOTAXIS PROTEIN 3"/>
    <property type="match status" value="1"/>
</dbReference>
<dbReference type="Proteomes" id="UP000238649">
    <property type="component" value="Unassembled WGS sequence"/>
</dbReference>
<gene>
    <name evidence="6" type="ORF">CJ671_05955</name>
</gene>
<feature type="transmembrane region" description="Helical" evidence="4">
    <location>
        <begin position="170"/>
        <end position="192"/>
    </location>
</feature>
<evidence type="ECO:0000259" key="5">
    <source>
        <dbReference type="PROSITE" id="PS50111"/>
    </source>
</evidence>
<evidence type="ECO:0000256" key="1">
    <source>
        <dbReference type="ARBA" id="ARBA00022500"/>
    </source>
</evidence>
<dbReference type="RefSeq" id="WP_105911802.1">
    <property type="nucleotide sequence ID" value="NZ_NXGH01000014.1"/>
</dbReference>
<keyword evidence="4" id="KW-1133">Transmembrane helix</keyword>
<keyword evidence="1" id="KW-0145">Chemotaxis</keyword>
<keyword evidence="4" id="KW-0812">Transmembrane</keyword>
<dbReference type="GO" id="GO:0007165">
    <property type="term" value="P:signal transduction"/>
    <property type="evidence" value="ECO:0007669"/>
    <property type="project" value="UniProtKB-KW"/>
</dbReference>
<dbReference type="SUPFAM" id="SSF58104">
    <property type="entry name" value="Methyl-accepting chemotaxis protein (MCP) signaling domain"/>
    <property type="match status" value="1"/>
</dbReference>
<feature type="transmembrane region" description="Helical" evidence="4">
    <location>
        <begin position="12"/>
        <end position="29"/>
    </location>
</feature>
<sequence>MFKNLDIGKKIFIFPLLFMFVMMISAFLYNNSISYVENRTSISENANVLAKDLLDSRISVYQFILDTNINKRDKVIENFETLSQNISLFKNRLHIPKNILLCEESIVLIANYLNVFNNMSNIKLKENNENIKEYSQDILTMANIGKDLENKIFALNEDIVKIRNEAIKALTTQLTILGFITILIFFLASSFISRNIAKSLHNFKDGLQSFFDYLNRKSDKILALDDSSANEFGTMAKIVNQNIDITKETILQDNRVIDEAQIVMSRVSNGWYSQLIEENTINQSLNDFKNNVNSMIVTTKNRFEKIDEILQSYINYDYRPILEAQKNDEIGGVLERLVYGINELQNAIVKMLKNNLQNGMTLEKSSQILIKNVDILNLSSNSAAASLEQTAAALEEINATVINNTNNVVQMSKYSNEVNNSAKKGQEMAKNTATAMEDITNQVMNINEAILVIDQIAFQTNILSLNAAVEAATAGEAGKGFAVVAQEVRNLASRSAEAAREIKKIVEMATLKTNEGKEISSLMISGYRELLDNIEKQAVMITEISNSSKEQESGISQINNAVNQLDQQTQQNASIASKTQDIALQTDTLSKEIVQEVLEKRFIGKNEIIDNINSEE</sequence>
<evidence type="ECO:0000256" key="3">
    <source>
        <dbReference type="PROSITE-ProRule" id="PRU00284"/>
    </source>
</evidence>
<organism evidence="6 7">
    <name type="scientific">Aliarcobacter cryaerophilus</name>
    <dbReference type="NCBI Taxonomy" id="28198"/>
    <lineage>
        <taxon>Bacteria</taxon>
        <taxon>Pseudomonadati</taxon>
        <taxon>Campylobacterota</taxon>
        <taxon>Epsilonproteobacteria</taxon>
        <taxon>Campylobacterales</taxon>
        <taxon>Arcobacteraceae</taxon>
        <taxon>Aliarcobacter</taxon>
    </lineage>
</organism>
<dbReference type="GO" id="GO:0006935">
    <property type="term" value="P:chemotaxis"/>
    <property type="evidence" value="ECO:0007669"/>
    <property type="project" value="UniProtKB-KW"/>
</dbReference>
<dbReference type="EMBL" id="NXGH01000014">
    <property type="protein sequence ID" value="PRM89779.1"/>
    <property type="molecule type" value="Genomic_DNA"/>
</dbReference>
<dbReference type="GO" id="GO:0004888">
    <property type="term" value="F:transmembrane signaling receptor activity"/>
    <property type="evidence" value="ECO:0007669"/>
    <property type="project" value="TreeGrafter"/>
</dbReference>
<dbReference type="PROSITE" id="PS50111">
    <property type="entry name" value="CHEMOTAXIS_TRANSDUC_2"/>
    <property type="match status" value="1"/>
</dbReference>
<proteinExistence type="inferred from homology"/>
<comment type="caution">
    <text evidence="6">The sequence shown here is derived from an EMBL/GenBank/DDBJ whole genome shotgun (WGS) entry which is preliminary data.</text>
</comment>
<evidence type="ECO:0000313" key="7">
    <source>
        <dbReference type="Proteomes" id="UP000238649"/>
    </source>
</evidence>
<keyword evidence="4" id="KW-0472">Membrane</keyword>
<evidence type="ECO:0000313" key="6">
    <source>
        <dbReference type="EMBL" id="PRM89779.1"/>
    </source>
</evidence>
<dbReference type="GO" id="GO:0005886">
    <property type="term" value="C:plasma membrane"/>
    <property type="evidence" value="ECO:0007669"/>
    <property type="project" value="TreeGrafter"/>
</dbReference>
<comment type="similarity">
    <text evidence="2">Belongs to the methyl-accepting chemotaxis (MCP) protein family.</text>
</comment>
<dbReference type="OrthoDB" id="5348498at2"/>
<name>A0A2S9STC5_9BACT</name>
<dbReference type="Pfam" id="PF00015">
    <property type="entry name" value="MCPsignal"/>
    <property type="match status" value="1"/>
</dbReference>
<dbReference type="InterPro" id="IPR004089">
    <property type="entry name" value="MCPsignal_dom"/>
</dbReference>
<dbReference type="SMART" id="SM00283">
    <property type="entry name" value="MA"/>
    <property type="match status" value="1"/>
</dbReference>
<accession>A0A2S9STC5</accession>
<evidence type="ECO:0000256" key="4">
    <source>
        <dbReference type="SAM" id="Phobius"/>
    </source>
</evidence>
<dbReference type="PANTHER" id="PTHR43531">
    <property type="entry name" value="PROTEIN ICFG"/>
    <property type="match status" value="1"/>
</dbReference>
<dbReference type="AlphaFoldDB" id="A0A2S9STC5"/>
<evidence type="ECO:0000256" key="2">
    <source>
        <dbReference type="ARBA" id="ARBA00029447"/>
    </source>
</evidence>
<dbReference type="Gene3D" id="1.10.287.950">
    <property type="entry name" value="Methyl-accepting chemotaxis protein"/>
    <property type="match status" value="1"/>
</dbReference>
<reference evidence="6 7" key="1">
    <citation type="submission" date="2017-09" db="EMBL/GenBank/DDBJ databases">
        <title>Reassesment of A. cryaerophilus.</title>
        <authorList>
            <person name="Perez-Cataluna A."/>
            <person name="Collado L."/>
            <person name="Salgado O."/>
            <person name="Lefinanco V."/>
            <person name="Figueras M.J."/>
        </authorList>
    </citation>
    <scope>NUCLEOTIDE SEQUENCE [LARGE SCALE GENOMIC DNA]</scope>
    <source>
        <strain evidence="6 7">LMG 9871</strain>
    </source>
</reference>